<feature type="transmembrane region" description="Helical" evidence="8">
    <location>
        <begin position="132"/>
        <end position="152"/>
    </location>
</feature>
<evidence type="ECO:0000313" key="10">
    <source>
        <dbReference type="EMBL" id="GAF04431.1"/>
    </source>
</evidence>
<keyword evidence="3" id="KW-0597">Phosphoprotein</keyword>
<keyword evidence="8" id="KW-1133">Transmembrane helix</keyword>
<dbReference type="SMART" id="SM00387">
    <property type="entry name" value="HATPase_c"/>
    <property type="match status" value="1"/>
</dbReference>
<dbReference type="PANTHER" id="PTHR43711:SF31">
    <property type="entry name" value="HISTIDINE KINASE"/>
    <property type="match status" value="1"/>
</dbReference>
<dbReference type="STRING" id="869213.GCA_000517085_03806"/>
<dbReference type="eggNOG" id="COG5002">
    <property type="taxonomic scope" value="Bacteria"/>
</dbReference>
<dbReference type="EMBL" id="BAMD01000045">
    <property type="protein sequence ID" value="GAF04431.1"/>
    <property type="molecule type" value="Genomic_DNA"/>
</dbReference>
<dbReference type="InterPro" id="IPR050736">
    <property type="entry name" value="Sensor_HK_Regulatory"/>
</dbReference>
<dbReference type="SUPFAM" id="SSF55874">
    <property type="entry name" value="ATPase domain of HSP90 chaperone/DNA topoisomerase II/histidine kinase"/>
    <property type="match status" value="1"/>
</dbReference>
<dbReference type="Pfam" id="PF02518">
    <property type="entry name" value="HATPase_c"/>
    <property type="match status" value="1"/>
</dbReference>
<dbReference type="CDD" id="cd00082">
    <property type="entry name" value="HisKA"/>
    <property type="match status" value="1"/>
</dbReference>
<dbReference type="InterPro" id="IPR036890">
    <property type="entry name" value="HATPase_C_sf"/>
</dbReference>
<dbReference type="InterPro" id="IPR004358">
    <property type="entry name" value="Sig_transdc_His_kin-like_C"/>
</dbReference>
<feature type="transmembrane region" description="Helical" evidence="8">
    <location>
        <begin position="107"/>
        <end position="125"/>
    </location>
</feature>
<dbReference type="RefSeq" id="WP_052343311.1">
    <property type="nucleotide sequence ID" value="NZ_BAMD01000045.1"/>
</dbReference>
<comment type="catalytic activity">
    <reaction evidence="1">
        <text>ATP + protein L-histidine = ADP + protein N-phospho-L-histidine.</text>
        <dbReference type="EC" id="2.7.13.3"/>
    </reaction>
</comment>
<keyword evidence="6" id="KW-0902">Two-component regulatory system</keyword>
<proteinExistence type="predicted"/>
<keyword evidence="8" id="KW-0812">Transmembrane</keyword>
<dbReference type="PRINTS" id="PR00344">
    <property type="entry name" value="BCTRLSENSOR"/>
</dbReference>
<dbReference type="InterPro" id="IPR036097">
    <property type="entry name" value="HisK_dim/P_sf"/>
</dbReference>
<dbReference type="EC" id="2.7.13.3" evidence="2"/>
<evidence type="ECO:0000256" key="8">
    <source>
        <dbReference type="SAM" id="Phobius"/>
    </source>
</evidence>
<dbReference type="InterPro" id="IPR005467">
    <property type="entry name" value="His_kinase_dom"/>
</dbReference>
<keyword evidence="11" id="KW-1185">Reference proteome</keyword>
<dbReference type="Gene3D" id="1.10.287.130">
    <property type="match status" value="1"/>
</dbReference>
<reference evidence="10 11" key="1">
    <citation type="journal article" date="2014" name="Genome Announc.">
        <title>Draft Genome Sequence of Cytophaga fermentans JCM 21142T, a Facultative Anaerobe Isolated from Marine Mud.</title>
        <authorList>
            <person name="Starns D."/>
            <person name="Oshima K."/>
            <person name="Suda W."/>
            <person name="Iino T."/>
            <person name="Yuki M."/>
            <person name="Inoue J."/>
            <person name="Kitamura K."/>
            <person name="Iida T."/>
            <person name="Darby A."/>
            <person name="Hattori M."/>
            <person name="Ohkuma M."/>
        </authorList>
    </citation>
    <scope>NUCLEOTIDE SEQUENCE [LARGE SCALE GENOMIC DNA]</scope>
    <source>
        <strain evidence="10 11">JCM 21142</strain>
    </source>
</reference>
<dbReference type="GO" id="GO:0000155">
    <property type="term" value="F:phosphorelay sensor kinase activity"/>
    <property type="evidence" value="ECO:0007669"/>
    <property type="project" value="InterPro"/>
</dbReference>
<accession>W7YIY0</accession>
<feature type="coiled-coil region" evidence="7">
    <location>
        <begin position="186"/>
        <end position="223"/>
    </location>
</feature>
<gene>
    <name evidence="10" type="ORF">JCM21142_83135</name>
</gene>
<dbReference type="Proteomes" id="UP000019402">
    <property type="component" value="Unassembled WGS sequence"/>
</dbReference>
<comment type="caution">
    <text evidence="10">The sequence shown here is derived from an EMBL/GenBank/DDBJ whole genome shotgun (WGS) entry which is preliminary data.</text>
</comment>
<evidence type="ECO:0000256" key="2">
    <source>
        <dbReference type="ARBA" id="ARBA00012438"/>
    </source>
</evidence>
<feature type="transmembrane region" description="Helical" evidence="8">
    <location>
        <begin position="84"/>
        <end position="101"/>
    </location>
</feature>
<feature type="transmembrane region" description="Helical" evidence="8">
    <location>
        <begin position="55"/>
        <end position="75"/>
    </location>
</feature>
<feature type="transmembrane region" description="Helical" evidence="8">
    <location>
        <begin position="164"/>
        <end position="186"/>
    </location>
</feature>
<evidence type="ECO:0000256" key="7">
    <source>
        <dbReference type="SAM" id="Coils"/>
    </source>
</evidence>
<dbReference type="Pfam" id="PF00512">
    <property type="entry name" value="HisKA"/>
    <property type="match status" value="1"/>
</dbReference>
<dbReference type="SMART" id="SM00388">
    <property type="entry name" value="HisKA"/>
    <property type="match status" value="1"/>
</dbReference>
<keyword evidence="5 10" id="KW-0418">Kinase</keyword>
<dbReference type="SUPFAM" id="SSF47384">
    <property type="entry name" value="Homodimeric domain of signal transducing histidine kinase"/>
    <property type="match status" value="1"/>
</dbReference>
<keyword evidence="8" id="KW-0472">Membrane</keyword>
<protein>
    <recommendedName>
        <fullName evidence="2">histidine kinase</fullName>
        <ecNumber evidence="2">2.7.13.3</ecNumber>
    </recommendedName>
</protein>
<organism evidence="10 11">
    <name type="scientific">Saccharicrinis fermentans DSM 9555 = JCM 21142</name>
    <dbReference type="NCBI Taxonomy" id="869213"/>
    <lineage>
        <taxon>Bacteria</taxon>
        <taxon>Pseudomonadati</taxon>
        <taxon>Bacteroidota</taxon>
        <taxon>Bacteroidia</taxon>
        <taxon>Marinilabiliales</taxon>
        <taxon>Marinilabiliaceae</taxon>
        <taxon>Saccharicrinis</taxon>
    </lineage>
</organism>
<dbReference type="AlphaFoldDB" id="W7YIY0"/>
<dbReference type="PROSITE" id="PS50109">
    <property type="entry name" value="HIS_KIN"/>
    <property type="match status" value="1"/>
</dbReference>
<keyword evidence="4" id="KW-0808">Transferase</keyword>
<evidence type="ECO:0000256" key="5">
    <source>
        <dbReference type="ARBA" id="ARBA00022777"/>
    </source>
</evidence>
<evidence type="ECO:0000256" key="6">
    <source>
        <dbReference type="ARBA" id="ARBA00023012"/>
    </source>
</evidence>
<dbReference type="InterPro" id="IPR003661">
    <property type="entry name" value="HisK_dim/P_dom"/>
</dbReference>
<feature type="domain" description="Histidine kinase" evidence="9">
    <location>
        <begin position="230"/>
        <end position="449"/>
    </location>
</feature>
<dbReference type="eggNOG" id="COG2205">
    <property type="taxonomic scope" value="Bacteria"/>
</dbReference>
<dbReference type="Gene3D" id="3.30.565.10">
    <property type="entry name" value="Histidine kinase-like ATPase, C-terminal domain"/>
    <property type="match status" value="1"/>
</dbReference>
<evidence type="ECO:0000256" key="1">
    <source>
        <dbReference type="ARBA" id="ARBA00000085"/>
    </source>
</evidence>
<dbReference type="OrthoDB" id="9796457at2"/>
<evidence type="ECO:0000259" key="9">
    <source>
        <dbReference type="PROSITE" id="PS50109"/>
    </source>
</evidence>
<name>W7YIY0_9BACT</name>
<dbReference type="Pfam" id="PF20969">
    <property type="entry name" value="MASE11"/>
    <property type="match status" value="1"/>
</dbReference>
<keyword evidence="7" id="KW-0175">Coiled coil</keyword>
<evidence type="ECO:0000313" key="11">
    <source>
        <dbReference type="Proteomes" id="UP000019402"/>
    </source>
</evidence>
<dbReference type="PANTHER" id="PTHR43711">
    <property type="entry name" value="TWO-COMPONENT HISTIDINE KINASE"/>
    <property type="match status" value="1"/>
</dbReference>
<evidence type="ECO:0000256" key="3">
    <source>
        <dbReference type="ARBA" id="ARBA00022553"/>
    </source>
</evidence>
<feature type="transmembrane region" description="Helical" evidence="8">
    <location>
        <begin position="31"/>
        <end position="49"/>
    </location>
</feature>
<dbReference type="InterPro" id="IPR003594">
    <property type="entry name" value="HATPase_dom"/>
</dbReference>
<sequence length="449" mass="50299">MIEKIRSYIKEGQYNPEDGLDYWRERVFKSILLVIVIFGFFPYGLGMYMSFSQELYSVAVLDTFVYGALVYTIFAKRISLVRRVYFIVGLIFFVGISLTILTGKDGAGFNFVIGSIVMSSLLLGVKGAVNSLIATLGTILLIAWGLFVDLFEGLRITQYEAVEWIAVSVNVLAVGAMTSIPLAILLKGLESTIDAQSSLQQQLEDKIQQLKKAKNKAEEADVLKTNFLANMSHEVRTPLNSIMGFSELVLNKMYSSELERDQYMRTINQSGSYLLNIIENILDFSMIESNQLKYSLRPCNLNILLQELMDIYKHRKLITPDVIISSTHENKSVDTIVLTDAHRLKQVFINLINNALKFTEKGEVVIGFSDDEQGMVRCFVKDTGVGITPEVQSAIFDRFVKIEGLNQVKDGTGLGLSISKGIIEVLGGKMWLESEVNRGSIFYFTIPGK</sequence>
<dbReference type="InterPro" id="IPR048437">
    <property type="entry name" value="MASE11"/>
</dbReference>
<evidence type="ECO:0000256" key="4">
    <source>
        <dbReference type="ARBA" id="ARBA00022679"/>
    </source>
</evidence>